<sequence length="226" mass="26431">MKIMILIFKNYFRQITIKEYIILVFIHVPLNIIILIMMFSENKNNFIDVFLHKYSYIFASQAFVSGLLSWEVEVYAGIYPYMSTKVYKLVLSRTLFFITRLLPITLISILLLIFINASLYSIIHIILLMITMGVLGTGFALSYGFNSEKSLNNINHLSIWIFSMMPGMAIPLESSLSPYLSFIFPQSVYSIDELFIELLKLTLYFIIALYLICKNYYPAKKMYFRK</sequence>
<keyword evidence="3" id="KW-1185">Reference proteome</keyword>
<evidence type="ECO:0000313" key="3">
    <source>
        <dbReference type="Proteomes" id="UP000221980"/>
    </source>
</evidence>
<proteinExistence type="predicted"/>
<name>A0A2D0JWL8_9GAMM</name>
<organism evidence="2 3">
    <name type="scientific">Xenorhabdus miraniensis</name>
    <dbReference type="NCBI Taxonomy" id="351674"/>
    <lineage>
        <taxon>Bacteria</taxon>
        <taxon>Pseudomonadati</taxon>
        <taxon>Pseudomonadota</taxon>
        <taxon>Gammaproteobacteria</taxon>
        <taxon>Enterobacterales</taxon>
        <taxon>Morganellaceae</taxon>
        <taxon>Xenorhabdus</taxon>
    </lineage>
</organism>
<evidence type="ECO:0000313" key="2">
    <source>
        <dbReference type="EMBL" id="PHM50726.1"/>
    </source>
</evidence>
<feature type="transmembrane region" description="Helical" evidence="1">
    <location>
        <begin position="121"/>
        <end position="145"/>
    </location>
</feature>
<keyword evidence="1" id="KW-0812">Transmembrane</keyword>
<dbReference type="Proteomes" id="UP000221980">
    <property type="component" value="Unassembled WGS sequence"/>
</dbReference>
<dbReference type="OrthoDB" id="9940708at2"/>
<reference evidence="2 3" key="1">
    <citation type="journal article" date="2017" name="Nat. Microbiol.">
        <title>Natural product diversity associated with the nematode symbionts Photorhabdus and Xenorhabdus.</title>
        <authorList>
            <person name="Tobias N.J."/>
            <person name="Wolff H."/>
            <person name="Djahanschiri B."/>
            <person name="Grundmann F."/>
            <person name="Kronenwerth M."/>
            <person name="Shi Y.M."/>
            <person name="Simonyi S."/>
            <person name="Grun P."/>
            <person name="Shapiro-Ilan D."/>
            <person name="Pidot S.J."/>
            <person name="Stinear T.P."/>
            <person name="Ebersberger I."/>
            <person name="Bode H.B."/>
        </authorList>
    </citation>
    <scope>NUCLEOTIDE SEQUENCE [LARGE SCALE GENOMIC DNA]</scope>
    <source>
        <strain evidence="2 3">DSM 17902</strain>
    </source>
</reference>
<dbReference type="AlphaFoldDB" id="A0A2D0JWL8"/>
<accession>A0A2D0JWL8</accession>
<protein>
    <submittedName>
        <fullName evidence="2">Uncharacterized protein</fullName>
    </submittedName>
</protein>
<comment type="caution">
    <text evidence="2">The sequence shown here is derived from an EMBL/GenBank/DDBJ whole genome shotgun (WGS) entry which is preliminary data.</text>
</comment>
<keyword evidence="1" id="KW-0472">Membrane</keyword>
<feature type="transmembrane region" description="Helical" evidence="1">
    <location>
        <begin position="157"/>
        <end position="174"/>
    </location>
</feature>
<dbReference type="RefSeq" id="WP_099112579.1">
    <property type="nucleotide sequence ID" value="NZ_CAWNQI010000001.1"/>
</dbReference>
<feature type="transmembrane region" description="Helical" evidence="1">
    <location>
        <begin position="94"/>
        <end position="115"/>
    </location>
</feature>
<gene>
    <name evidence="2" type="ORF">Xmir_00128</name>
</gene>
<evidence type="ECO:0000256" key="1">
    <source>
        <dbReference type="SAM" id="Phobius"/>
    </source>
</evidence>
<dbReference type="EMBL" id="NITZ01000001">
    <property type="protein sequence ID" value="PHM50726.1"/>
    <property type="molecule type" value="Genomic_DNA"/>
</dbReference>
<feature type="transmembrane region" description="Helical" evidence="1">
    <location>
        <begin position="59"/>
        <end position="82"/>
    </location>
</feature>
<keyword evidence="1" id="KW-1133">Transmembrane helix</keyword>
<feature type="transmembrane region" description="Helical" evidence="1">
    <location>
        <begin position="20"/>
        <end position="39"/>
    </location>
</feature>
<feature type="transmembrane region" description="Helical" evidence="1">
    <location>
        <begin position="194"/>
        <end position="217"/>
    </location>
</feature>